<accession>X1T0X7</accession>
<name>X1T0X7_9ZZZZ</name>
<dbReference type="EMBL" id="BARW01008173">
    <property type="protein sequence ID" value="GAI81275.1"/>
    <property type="molecule type" value="Genomic_DNA"/>
</dbReference>
<gene>
    <name evidence="2" type="ORF">S12H4_16832</name>
</gene>
<dbReference type="InterPro" id="IPR000257">
    <property type="entry name" value="Uroporphyrinogen_deCOase"/>
</dbReference>
<evidence type="ECO:0000259" key="1">
    <source>
        <dbReference type="Pfam" id="PF01208"/>
    </source>
</evidence>
<feature type="domain" description="Uroporphyrinogen decarboxylase (URO-D)" evidence="1">
    <location>
        <begin position="81"/>
        <end position="273"/>
    </location>
</feature>
<proteinExistence type="predicted"/>
<organism evidence="2">
    <name type="scientific">marine sediment metagenome</name>
    <dbReference type="NCBI Taxonomy" id="412755"/>
    <lineage>
        <taxon>unclassified sequences</taxon>
        <taxon>metagenomes</taxon>
        <taxon>ecological metagenomes</taxon>
    </lineage>
</organism>
<dbReference type="InterPro" id="IPR052024">
    <property type="entry name" value="Methanogen_methyltrans"/>
</dbReference>
<dbReference type="GO" id="GO:0006779">
    <property type="term" value="P:porphyrin-containing compound biosynthetic process"/>
    <property type="evidence" value="ECO:0007669"/>
    <property type="project" value="InterPro"/>
</dbReference>
<dbReference type="Gene3D" id="3.20.20.210">
    <property type="match status" value="1"/>
</dbReference>
<protein>
    <recommendedName>
        <fullName evidence="1">Uroporphyrinogen decarboxylase (URO-D) domain-containing protein</fullName>
    </recommendedName>
</protein>
<dbReference type="PANTHER" id="PTHR47099">
    <property type="entry name" value="METHYLCOBAMIDE:COM METHYLTRANSFERASE MTBA"/>
    <property type="match status" value="1"/>
</dbReference>
<dbReference type="Pfam" id="PF01208">
    <property type="entry name" value="URO-D"/>
    <property type="match status" value="1"/>
</dbReference>
<dbReference type="GO" id="GO:0004853">
    <property type="term" value="F:uroporphyrinogen decarboxylase activity"/>
    <property type="evidence" value="ECO:0007669"/>
    <property type="project" value="InterPro"/>
</dbReference>
<dbReference type="SUPFAM" id="SSF51726">
    <property type="entry name" value="UROD/MetE-like"/>
    <property type="match status" value="1"/>
</dbReference>
<sequence length="273" mass="30774">MLRAIHLQEPDVVPTFEGLINQKVRDTILPNASYEDFVEFMDLDGIVLFDKLNWGYQTLDSATKTMRDQWGGIVRFTSEDVGHPIAPAIKSAAELDNYVPPDPNLPWRYEKLKRLVDRFKGRRAVMTHVTDVFDVARESLLGDVEYFKGMKRSPDLIDRVNEIVLNYQLIYLKNCLDIGADMVFVTGDWAVAQGPMASPELTKRFIAPSFQNIAEYCHSRGIPCLKHTDGNIWPIFEQIIEAGADAIHPIDPAAGMDIGEAKAKYGDRICLMG</sequence>
<dbReference type="AlphaFoldDB" id="X1T0X7"/>
<reference evidence="2" key="1">
    <citation type="journal article" date="2014" name="Front. Microbiol.">
        <title>High frequency of phylogenetically diverse reductive dehalogenase-homologous genes in deep subseafloor sedimentary metagenomes.</title>
        <authorList>
            <person name="Kawai M."/>
            <person name="Futagami T."/>
            <person name="Toyoda A."/>
            <person name="Takaki Y."/>
            <person name="Nishi S."/>
            <person name="Hori S."/>
            <person name="Arai W."/>
            <person name="Tsubouchi T."/>
            <person name="Morono Y."/>
            <person name="Uchiyama I."/>
            <person name="Ito T."/>
            <person name="Fujiyama A."/>
            <person name="Inagaki F."/>
            <person name="Takami H."/>
        </authorList>
    </citation>
    <scope>NUCLEOTIDE SEQUENCE</scope>
    <source>
        <strain evidence="2">Expedition CK06-06</strain>
    </source>
</reference>
<evidence type="ECO:0000313" key="2">
    <source>
        <dbReference type="EMBL" id="GAI81275.1"/>
    </source>
</evidence>
<comment type="caution">
    <text evidence="2">The sequence shown here is derived from an EMBL/GenBank/DDBJ whole genome shotgun (WGS) entry which is preliminary data.</text>
</comment>
<dbReference type="PANTHER" id="PTHR47099:SF1">
    <property type="entry name" value="METHYLCOBAMIDE:COM METHYLTRANSFERASE MTBA"/>
    <property type="match status" value="1"/>
</dbReference>
<feature type="non-terminal residue" evidence="2">
    <location>
        <position position="273"/>
    </location>
</feature>
<dbReference type="InterPro" id="IPR038071">
    <property type="entry name" value="UROD/MetE-like_sf"/>
</dbReference>